<reference evidence="2 3" key="1">
    <citation type="submission" date="2015-12" db="EMBL/GenBank/DDBJ databases">
        <title>The genome of Folsomia candida.</title>
        <authorList>
            <person name="Faddeeva A."/>
            <person name="Derks M.F."/>
            <person name="Anvar Y."/>
            <person name="Smit S."/>
            <person name="Van Straalen N."/>
            <person name="Roelofs D."/>
        </authorList>
    </citation>
    <scope>NUCLEOTIDE SEQUENCE [LARGE SCALE GENOMIC DNA]</scope>
    <source>
        <strain evidence="2 3">VU population</strain>
        <tissue evidence="2">Whole body</tissue>
    </source>
</reference>
<sequence>MHLLVHLADEDQIRQIEDIDKIVCAELPDPVVDPALYKTVKSSMVHGPCGEINPYSPCMEDRECTKGYPKKFKLETKKNVDGYPIYRRRNNGNSFETRGIEVDNRWIVPYNPYLTKRYDAHINVEICSSIKSIKYLFKYVYKGHDCANVELKQDEPNVLHWDEITTFLDARYVSVPEAMWRLLEKRMHEKSHTVFRLAVHLENLQPVYFLKNVEQVALDKARTKKSHLLAWLELNKASSTAHGVLYPDIPKAYTFSQNAWKARCQVSKGERVISRMYSVSPKDIERFHLRMLLNHVPGACSFEDLRTFDGQHFIVDYLQEFDIDENTSRALIDVQKMVLSLSYFECYLPFIIKTLIENLSRRLSEKISGVVSFCTICGEQTEAPMSTQQRIAAREWAAIIQARGGGTDYPSGPSNTPPAPSSPPAGQQPVDGALPMDEDEILRDDSADI</sequence>
<keyword evidence="3" id="KW-1185">Reference proteome</keyword>
<dbReference type="STRING" id="158441.A0A226CZI9"/>
<accession>A0A226CZI9</accession>
<evidence type="ECO:0000313" key="2">
    <source>
        <dbReference type="EMBL" id="OXA38389.1"/>
    </source>
</evidence>
<proteinExistence type="predicted"/>
<evidence type="ECO:0000313" key="3">
    <source>
        <dbReference type="Proteomes" id="UP000198287"/>
    </source>
</evidence>
<gene>
    <name evidence="2" type="ORF">Fcan01_26889</name>
</gene>
<protein>
    <submittedName>
        <fullName evidence="2">Uncharacterized protein</fullName>
    </submittedName>
</protein>
<dbReference type="OMA" id="CANVELK"/>
<dbReference type="OrthoDB" id="272985at2759"/>
<dbReference type="PANTHER" id="PTHR10492">
    <property type="match status" value="1"/>
</dbReference>
<comment type="caution">
    <text evidence="2">The sequence shown here is derived from an EMBL/GenBank/DDBJ whole genome shotgun (WGS) entry which is preliminary data.</text>
</comment>
<dbReference type="AlphaFoldDB" id="A0A226CZI9"/>
<organism evidence="2 3">
    <name type="scientific">Folsomia candida</name>
    <name type="common">Springtail</name>
    <dbReference type="NCBI Taxonomy" id="158441"/>
    <lineage>
        <taxon>Eukaryota</taxon>
        <taxon>Metazoa</taxon>
        <taxon>Ecdysozoa</taxon>
        <taxon>Arthropoda</taxon>
        <taxon>Hexapoda</taxon>
        <taxon>Collembola</taxon>
        <taxon>Entomobryomorpha</taxon>
        <taxon>Isotomoidea</taxon>
        <taxon>Isotomidae</taxon>
        <taxon>Proisotominae</taxon>
        <taxon>Folsomia</taxon>
    </lineage>
</organism>
<evidence type="ECO:0000256" key="1">
    <source>
        <dbReference type="SAM" id="MobiDB-lite"/>
    </source>
</evidence>
<dbReference type="EMBL" id="LNIX01000046">
    <property type="protein sequence ID" value="OXA38389.1"/>
    <property type="molecule type" value="Genomic_DNA"/>
</dbReference>
<dbReference type="PANTHER" id="PTHR10492:SF57">
    <property type="entry name" value="ATP-DEPENDENT DNA HELICASE"/>
    <property type="match status" value="1"/>
</dbReference>
<name>A0A226CZI9_FOLCA</name>
<feature type="region of interest" description="Disordered" evidence="1">
    <location>
        <begin position="404"/>
        <end position="449"/>
    </location>
</feature>
<dbReference type="Proteomes" id="UP000198287">
    <property type="component" value="Unassembled WGS sequence"/>
</dbReference>